<dbReference type="EMBL" id="JAPESX010001640">
    <property type="protein sequence ID" value="KAJ8112543.1"/>
    <property type="molecule type" value="Genomic_DNA"/>
</dbReference>
<accession>A0ACC2IBN1</accession>
<protein>
    <submittedName>
        <fullName evidence="1">Uncharacterized protein</fullName>
    </submittedName>
</protein>
<name>A0ACC2IBN1_9PEZI</name>
<proteinExistence type="predicted"/>
<dbReference type="Proteomes" id="UP001153334">
    <property type="component" value="Unassembled WGS sequence"/>
</dbReference>
<sequence>MSASAPQTPSASPDITYISSEPFEPKPLIADILRTRFCVPDSIFLVEGVDIAHTSKSKRWRAIRLLLGDGDLCIEALLSAEMHRFVDRGEICFGSYVKLQQFRVEWREVAKASSTSPGEQDNAVESSEKSEQIVYLIVESLVMVGWNNTLTEPLLGDDEEMVPDSVESESEAQEDPQIKPPSVKPEKAQTPDQVATMTSKSWPSQKTRPPTTGKKSQPQS</sequence>
<evidence type="ECO:0000313" key="2">
    <source>
        <dbReference type="Proteomes" id="UP001153334"/>
    </source>
</evidence>
<reference evidence="1" key="1">
    <citation type="submission" date="2022-11" db="EMBL/GenBank/DDBJ databases">
        <title>Genome Sequence of Nemania bipapillata.</title>
        <authorList>
            <person name="Buettner E."/>
        </authorList>
    </citation>
    <scope>NUCLEOTIDE SEQUENCE</scope>
    <source>
        <strain evidence="1">CP14</strain>
    </source>
</reference>
<gene>
    <name evidence="1" type="ORF">ONZ43_g5370</name>
</gene>
<organism evidence="1 2">
    <name type="scientific">Nemania bipapillata</name>
    <dbReference type="NCBI Taxonomy" id="110536"/>
    <lineage>
        <taxon>Eukaryota</taxon>
        <taxon>Fungi</taxon>
        <taxon>Dikarya</taxon>
        <taxon>Ascomycota</taxon>
        <taxon>Pezizomycotina</taxon>
        <taxon>Sordariomycetes</taxon>
        <taxon>Xylariomycetidae</taxon>
        <taxon>Xylariales</taxon>
        <taxon>Xylariaceae</taxon>
        <taxon>Nemania</taxon>
    </lineage>
</organism>
<keyword evidence="2" id="KW-1185">Reference proteome</keyword>
<comment type="caution">
    <text evidence="1">The sequence shown here is derived from an EMBL/GenBank/DDBJ whole genome shotgun (WGS) entry which is preliminary data.</text>
</comment>
<evidence type="ECO:0000313" key="1">
    <source>
        <dbReference type="EMBL" id="KAJ8112543.1"/>
    </source>
</evidence>